<dbReference type="AlphaFoldDB" id="A0A5E7SG01"/>
<evidence type="ECO:0000256" key="3">
    <source>
        <dbReference type="ARBA" id="ARBA00011738"/>
    </source>
</evidence>
<keyword evidence="5 7" id="KW-0808">Transferase</keyword>
<evidence type="ECO:0000259" key="8">
    <source>
        <dbReference type="Pfam" id="PF00155"/>
    </source>
</evidence>
<evidence type="ECO:0000313" key="9">
    <source>
        <dbReference type="EMBL" id="VVP85376.1"/>
    </source>
</evidence>
<dbReference type="GO" id="GO:0005829">
    <property type="term" value="C:cytosol"/>
    <property type="evidence" value="ECO:0007669"/>
    <property type="project" value="TreeGrafter"/>
</dbReference>
<evidence type="ECO:0000256" key="6">
    <source>
        <dbReference type="ARBA" id="ARBA00022898"/>
    </source>
</evidence>
<dbReference type="InterPro" id="IPR015424">
    <property type="entry name" value="PyrdxlP-dep_Trfase"/>
</dbReference>
<gene>
    <name evidence="9" type="primary">tyrB_3</name>
    <name evidence="9" type="ORF">PS922_02219</name>
</gene>
<evidence type="ECO:0000256" key="2">
    <source>
        <dbReference type="ARBA" id="ARBA00007441"/>
    </source>
</evidence>
<dbReference type="RefSeq" id="WP_154863333.1">
    <property type="nucleotide sequence ID" value="NZ_CABVJB010000003.1"/>
</dbReference>
<reference evidence="9 10" key="1">
    <citation type="submission" date="2019-09" db="EMBL/GenBank/DDBJ databases">
        <authorList>
            <person name="Chandra G."/>
            <person name="Truman W A."/>
        </authorList>
    </citation>
    <scope>NUCLEOTIDE SEQUENCE [LARGE SCALE GENOMIC DNA]</scope>
    <source>
        <strain evidence="9">PS922</strain>
    </source>
</reference>
<dbReference type="EMBL" id="CABVJB010000003">
    <property type="protein sequence ID" value="VVP85376.1"/>
    <property type="molecule type" value="Genomic_DNA"/>
</dbReference>
<dbReference type="PRINTS" id="PR00799">
    <property type="entry name" value="TRANSAMINASE"/>
</dbReference>
<comment type="subunit">
    <text evidence="3">Homodimer.</text>
</comment>
<sequence length="396" mass="43695">MFEHVEIYPGDPILSLMDDYQKDPRVEKVNLSIGFYYDENGNVPVLDSVKKAKSVLDTRAQEPNLYLPMDGLPSFRKLVQEYLFGEANASHGERIATIQTVGGSGAIRVGADFLKRYYPDSQVWVSDPTWDNHHAIFKGADFEVQRYQYLKEGGQEINFEGLIDTFESLPANTIVLLHACCHNPTGLDLAPGQWDTLFSVFASHSLIPFLDAAYLGMGEGLAEDSYAIRALARSGITGLISNSFSKVFSLYGERVGSLSIICESSAIAGRVAGQLKGTVRTNYSNPPRFGAELVSIILSEPSLKAAWLAELERMRQRMVDMRHALYDEIKTLKPSSNVEYLVTQKGMFSFSGLAPEAVDRIREDHGIYFIRNGRVCIAGLNASNVSKVAAAIASES</sequence>
<evidence type="ECO:0000256" key="4">
    <source>
        <dbReference type="ARBA" id="ARBA00022576"/>
    </source>
</evidence>
<evidence type="ECO:0000256" key="5">
    <source>
        <dbReference type="ARBA" id="ARBA00022679"/>
    </source>
</evidence>
<dbReference type="InterPro" id="IPR015422">
    <property type="entry name" value="PyrdxlP-dep_Trfase_small"/>
</dbReference>
<dbReference type="Gene3D" id="3.40.640.10">
    <property type="entry name" value="Type I PLP-dependent aspartate aminotransferase-like (Major domain)"/>
    <property type="match status" value="1"/>
</dbReference>
<dbReference type="CDD" id="cd00609">
    <property type="entry name" value="AAT_like"/>
    <property type="match status" value="1"/>
</dbReference>
<evidence type="ECO:0000256" key="7">
    <source>
        <dbReference type="RuleBase" id="RU000481"/>
    </source>
</evidence>
<dbReference type="PANTHER" id="PTHR11879:SF37">
    <property type="entry name" value="AROMATIC-AMINO-ACID AMINOTRANSFERASE"/>
    <property type="match status" value="1"/>
</dbReference>
<dbReference type="Pfam" id="PF00155">
    <property type="entry name" value="Aminotran_1_2"/>
    <property type="match status" value="1"/>
</dbReference>
<comment type="similarity">
    <text evidence="2 7">Belongs to the class-I pyridoxal-phosphate-dependent aminotransferase family.</text>
</comment>
<dbReference type="PROSITE" id="PS00105">
    <property type="entry name" value="AA_TRANSFER_CLASS_1"/>
    <property type="match status" value="1"/>
</dbReference>
<dbReference type="EC" id="2.6.1.-" evidence="7"/>
<keyword evidence="4 7" id="KW-0032">Aminotransferase</keyword>
<dbReference type="SUPFAM" id="SSF53383">
    <property type="entry name" value="PLP-dependent transferases"/>
    <property type="match status" value="1"/>
</dbReference>
<organism evidence="9 10">
    <name type="scientific">Pseudomonas fluorescens</name>
    <dbReference type="NCBI Taxonomy" id="294"/>
    <lineage>
        <taxon>Bacteria</taxon>
        <taxon>Pseudomonadati</taxon>
        <taxon>Pseudomonadota</taxon>
        <taxon>Gammaproteobacteria</taxon>
        <taxon>Pseudomonadales</taxon>
        <taxon>Pseudomonadaceae</taxon>
        <taxon>Pseudomonas</taxon>
    </lineage>
</organism>
<evidence type="ECO:0000313" key="10">
    <source>
        <dbReference type="Proteomes" id="UP000325565"/>
    </source>
</evidence>
<dbReference type="GO" id="GO:0042802">
    <property type="term" value="F:identical protein binding"/>
    <property type="evidence" value="ECO:0007669"/>
    <property type="project" value="TreeGrafter"/>
</dbReference>
<dbReference type="InterPro" id="IPR000796">
    <property type="entry name" value="Asp_trans"/>
</dbReference>
<accession>A0A5E7SG01</accession>
<dbReference type="GO" id="GO:0004838">
    <property type="term" value="F:L-tyrosine-2-oxoglutarate transaminase activity"/>
    <property type="evidence" value="ECO:0007669"/>
    <property type="project" value="TreeGrafter"/>
</dbReference>
<dbReference type="InterPro" id="IPR004838">
    <property type="entry name" value="NHTrfase_class1_PyrdxlP-BS"/>
</dbReference>
<keyword evidence="6" id="KW-0663">Pyridoxal phosphate</keyword>
<feature type="domain" description="Aminotransferase class I/classII large" evidence="8">
    <location>
        <begin position="27"/>
        <end position="392"/>
    </location>
</feature>
<proteinExistence type="inferred from homology"/>
<comment type="cofactor">
    <cofactor evidence="1 7">
        <name>pyridoxal 5'-phosphate</name>
        <dbReference type="ChEBI" id="CHEBI:597326"/>
    </cofactor>
</comment>
<name>A0A5E7SG01_PSEFL</name>
<protein>
    <recommendedName>
        <fullName evidence="7">Aminotransferase</fullName>
        <ecNumber evidence="7">2.6.1.-</ecNumber>
    </recommendedName>
</protein>
<dbReference type="PANTHER" id="PTHR11879">
    <property type="entry name" value="ASPARTATE AMINOTRANSFERASE"/>
    <property type="match status" value="1"/>
</dbReference>
<dbReference type="NCBIfam" id="NF006719">
    <property type="entry name" value="PRK09257.1"/>
    <property type="match status" value="1"/>
</dbReference>
<evidence type="ECO:0000256" key="1">
    <source>
        <dbReference type="ARBA" id="ARBA00001933"/>
    </source>
</evidence>
<dbReference type="GO" id="GO:0033585">
    <property type="term" value="P:L-phenylalanine biosynthetic process from chorismate via phenylpyruvate"/>
    <property type="evidence" value="ECO:0007669"/>
    <property type="project" value="TreeGrafter"/>
</dbReference>
<dbReference type="GO" id="GO:0030170">
    <property type="term" value="F:pyridoxal phosphate binding"/>
    <property type="evidence" value="ECO:0007669"/>
    <property type="project" value="InterPro"/>
</dbReference>
<dbReference type="Proteomes" id="UP000325565">
    <property type="component" value="Unassembled WGS sequence"/>
</dbReference>
<dbReference type="InterPro" id="IPR004839">
    <property type="entry name" value="Aminotransferase_I/II_large"/>
</dbReference>
<dbReference type="Gene3D" id="3.90.1150.10">
    <property type="entry name" value="Aspartate Aminotransferase, domain 1"/>
    <property type="match status" value="1"/>
</dbReference>
<dbReference type="InterPro" id="IPR015421">
    <property type="entry name" value="PyrdxlP-dep_Trfase_major"/>
</dbReference>